<dbReference type="InterPro" id="IPR031927">
    <property type="entry name" value="DUF4767"/>
</dbReference>
<feature type="region of interest" description="Disordered" evidence="1">
    <location>
        <begin position="103"/>
        <end position="122"/>
    </location>
</feature>
<name>A0A369ATD4_9ENTE</name>
<dbReference type="Pfam" id="PF15983">
    <property type="entry name" value="DUF4767"/>
    <property type="match status" value="1"/>
</dbReference>
<dbReference type="EMBL" id="NGJX01000009">
    <property type="protein sequence ID" value="RSU01074.1"/>
    <property type="molecule type" value="Genomic_DNA"/>
</dbReference>
<dbReference type="OrthoDB" id="2149782at2"/>
<accession>A0A369ATD4</accession>
<keyword evidence="3" id="KW-1185">Reference proteome</keyword>
<dbReference type="GeneID" id="63146882"/>
<evidence type="ECO:0000256" key="1">
    <source>
        <dbReference type="SAM" id="MobiDB-lite"/>
    </source>
</evidence>
<gene>
    <name evidence="2" type="ORF">CBF32_09435</name>
</gene>
<sequence>MKRLLFSLLVVTTIFTGCAQSTKRYDVAMKNGLEQIEKENYEEALSEFDKAIAEKSEDSLAKANRMQTFDLIEAKKRIADQKINEANEALDKVINERLGSPKIAEHAREEKEKLTGKKAAEEKVKDNETKEAIWTEAKVEELSAFMTSWGNTMDQSYKNYSPENNVDFYGMSLPETTLTGGWQVAINEQPVEMEWSETGTGEKAYQLVAVYSDAETQPYLGKHLYYFVLEQGKPKVLVTQQNQGNEMNYLYFNETENQALRDGFSNIVAK</sequence>
<dbReference type="Proteomes" id="UP000288197">
    <property type="component" value="Unassembled WGS sequence"/>
</dbReference>
<proteinExistence type="predicted"/>
<comment type="caution">
    <text evidence="2">The sequence shown here is derived from an EMBL/GenBank/DDBJ whole genome shotgun (WGS) entry which is preliminary data.</text>
</comment>
<protein>
    <submittedName>
        <fullName evidence="2">Uncharacterized protein</fullName>
    </submittedName>
</protein>
<dbReference type="RefSeq" id="WP_114290007.1">
    <property type="nucleotide sequence ID" value="NZ_CP081459.1"/>
</dbReference>
<dbReference type="AlphaFoldDB" id="A0A369ATD4"/>
<organism evidence="2 3">
    <name type="scientific">Vagococcus fluvialis</name>
    <dbReference type="NCBI Taxonomy" id="2738"/>
    <lineage>
        <taxon>Bacteria</taxon>
        <taxon>Bacillati</taxon>
        <taxon>Bacillota</taxon>
        <taxon>Bacilli</taxon>
        <taxon>Lactobacillales</taxon>
        <taxon>Enterococcaceae</taxon>
        <taxon>Vagococcus</taxon>
    </lineage>
</organism>
<reference evidence="2 3" key="1">
    <citation type="submission" date="2017-05" db="EMBL/GenBank/DDBJ databases">
        <title>Vagococcus spp. assemblies.</title>
        <authorList>
            <person name="Gulvik C.A."/>
        </authorList>
    </citation>
    <scope>NUCLEOTIDE SEQUENCE [LARGE SCALE GENOMIC DNA]</scope>
    <source>
        <strain evidence="2 3">NCFB 2497</strain>
    </source>
</reference>
<evidence type="ECO:0000313" key="2">
    <source>
        <dbReference type="EMBL" id="RSU01074.1"/>
    </source>
</evidence>
<evidence type="ECO:0000313" key="3">
    <source>
        <dbReference type="Proteomes" id="UP000288197"/>
    </source>
</evidence>
<dbReference type="PROSITE" id="PS51257">
    <property type="entry name" value="PROKAR_LIPOPROTEIN"/>
    <property type="match status" value="1"/>
</dbReference>